<proteinExistence type="predicted"/>
<organism evidence="2">
    <name type="scientific">hydrothermal vent metagenome</name>
    <dbReference type="NCBI Taxonomy" id="652676"/>
    <lineage>
        <taxon>unclassified sequences</taxon>
        <taxon>metagenomes</taxon>
        <taxon>ecological metagenomes</taxon>
    </lineage>
</organism>
<reference evidence="2" key="1">
    <citation type="submission" date="2018-06" db="EMBL/GenBank/DDBJ databases">
        <authorList>
            <person name="Zhirakovskaya E."/>
        </authorList>
    </citation>
    <scope>NUCLEOTIDE SEQUENCE</scope>
</reference>
<dbReference type="EMBL" id="UOFC01000010">
    <property type="protein sequence ID" value="VAW44532.1"/>
    <property type="molecule type" value="Genomic_DNA"/>
</dbReference>
<feature type="domain" description="DUF4332" evidence="1">
    <location>
        <begin position="8"/>
        <end position="128"/>
    </location>
</feature>
<dbReference type="InterPro" id="IPR025567">
    <property type="entry name" value="DUF4332"/>
</dbReference>
<protein>
    <recommendedName>
        <fullName evidence="1">DUF4332 domain-containing protein</fullName>
    </recommendedName>
</protein>
<accession>A0A3B0VZR5</accession>
<sequence>MAKLSDIEGIGEAYAEKLKAAGVGSLESLLKLCCDKKGRHDVAEKSGISEKVILGWVNRADLSRVKGISTQYADLLKFSGVDTIPELAQRNAENLQVKMEEVNEAKNLVRKVPVLSQVESWVEQAKELPRMVTH</sequence>
<dbReference type="Gene3D" id="1.10.150.20">
    <property type="entry name" value="5' to 3' exonuclease, C-terminal subdomain"/>
    <property type="match status" value="1"/>
</dbReference>
<dbReference type="Pfam" id="PF14229">
    <property type="entry name" value="DUF4332"/>
    <property type="match status" value="1"/>
</dbReference>
<name>A0A3B0VZR5_9ZZZZ</name>
<dbReference type="AlphaFoldDB" id="A0A3B0VZR5"/>
<gene>
    <name evidence="2" type="ORF">MNBD_GAMMA03-610</name>
</gene>
<evidence type="ECO:0000259" key="1">
    <source>
        <dbReference type="Pfam" id="PF14229"/>
    </source>
</evidence>
<evidence type="ECO:0000313" key="2">
    <source>
        <dbReference type="EMBL" id="VAW44532.1"/>
    </source>
</evidence>